<feature type="region of interest" description="Disordered" evidence="1">
    <location>
        <begin position="57"/>
        <end position="137"/>
    </location>
</feature>
<dbReference type="Proteomes" id="UP000654918">
    <property type="component" value="Unassembled WGS sequence"/>
</dbReference>
<reference evidence="2" key="1">
    <citation type="journal article" date="2020" name="Phytopathology">
        <title>Genome Sequence Resources of Colletotrichum truncatum, C. plurivorum, C. musicola, and C. sojae: Four Species Pathogenic to Soybean (Glycine max).</title>
        <authorList>
            <person name="Rogerio F."/>
            <person name="Boufleur T.R."/>
            <person name="Ciampi-Guillardi M."/>
            <person name="Sukno S.A."/>
            <person name="Thon M.R."/>
            <person name="Massola Junior N.S."/>
            <person name="Baroncelli R."/>
        </authorList>
    </citation>
    <scope>NUCLEOTIDE SEQUENCE</scope>
    <source>
        <strain evidence="2">LFN00145</strain>
    </source>
</reference>
<keyword evidence="3" id="KW-1185">Reference proteome</keyword>
<evidence type="ECO:0000256" key="1">
    <source>
        <dbReference type="SAM" id="MobiDB-lite"/>
    </source>
</evidence>
<gene>
    <name evidence="2" type="ORF">CPLU01_15980</name>
</gene>
<name>A0A8H6J2Y5_9PEZI</name>
<feature type="compositionally biased region" description="Basic and acidic residues" evidence="1">
    <location>
        <begin position="57"/>
        <end position="71"/>
    </location>
</feature>
<protein>
    <submittedName>
        <fullName evidence="2">Uncharacterized protein</fullName>
    </submittedName>
</protein>
<accession>A0A8H6J2Y5</accession>
<organism evidence="2 3">
    <name type="scientific">Colletotrichum plurivorum</name>
    <dbReference type="NCBI Taxonomy" id="2175906"/>
    <lineage>
        <taxon>Eukaryota</taxon>
        <taxon>Fungi</taxon>
        <taxon>Dikarya</taxon>
        <taxon>Ascomycota</taxon>
        <taxon>Pezizomycotina</taxon>
        <taxon>Sordariomycetes</taxon>
        <taxon>Hypocreomycetidae</taxon>
        <taxon>Glomerellales</taxon>
        <taxon>Glomerellaceae</taxon>
        <taxon>Colletotrichum</taxon>
        <taxon>Colletotrichum orchidearum species complex</taxon>
    </lineage>
</organism>
<evidence type="ECO:0000313" key="2">
    <source>
        <dbReference type="EMBL" id="KAF6805529.1"/>
    </source>
</evidence>
<feature type="compositionally biased region" description="Polar residues" evidence="1">
    <location>
        <begin position="103"/>
        <end position="116"/>
    </location>
</feature>
<dbReference type="AlphaFoldDB" id="A0A8H6J2Y5"/>
<evidence type="ECO:0000313" key="3">
    <source>
        <dbReference type="Proteomes" id="UP000654918"/>
    </source>
</evidence>
<proteinExistence type="predicted"/>
<sequence>MASGSSSDSTKESIPESTIATLLEALREVKAASEQQRLASEKQGAVLAELREKIAASKREAAAKQTVERSPSRGFLSHTVIPPSIEDTPAPRSASGLFAAESKTPTTTKSDITMTSAPPLELPPLEPAGETSVEGPQNDRLKEFKFKLHRDHFLKGTANWTSWSTQLHTVAEAYGISKGDELSALEPQ</sequence>
<dbReference type="EMBL" id="WIGO01000741">
    <property type="protein sequence ID" value="KAF6805529.1"/>
    <property type="molecule type" value="Genomic_DNA"/>
</dbReference>
<comment type="caution">
    <text evidence="2">The sequence shown here is derived from an EMBL/GenBank/DDBJ whole genome shotgun (WGS) entry which is preliminary data.</text>
</comment>